<protein>
    <submittedName>
        <fullName evidence="4">NADH-dependent butanol dehydrogenase</fullName>
        <ecNumber evidence="4">1.1.1.-</ecNumber>
    </submittedName>
</protein>
<dbReference type="GO" id="GO:0008106">
    <property type="term" value="F:alcohol dehydrogenase (NADP+) activity"/>
    <property type="evidence" value="ECO:0007669"/>
    <property type="project" value="TreeGrafter"/>
</dbReference>
<feature type="domain" description="Alcohol dehydrogenase iron-type/glycerol dehydrogenase GldA" evidence="2">
    <location>
        <begin position="9"/>
        <end position="178"/>
    </location>
</feature>
<dbReference type="InterPro" id="IPR018211">
    <property type="entry name" value="ADH_Fe_CS"/>
</dbReference>
<dbReference type="PROSITE" id="PS00060">
    <property type="entry name" value="ADH_IRON_2"/>
    <property type="match status" value="1"/>
</dbReference>
<dbReference type="KEGG" id="cpf:CPF_0850"/>
<dbReference type="Gene3D" id="1.20.1090.10">
    <property type="entry name" value="Dehydroquinate synthase-like - alpha domain"/>
    <property type="match status" value="1"/>
</dbReference>
<dbReference type="CDD" id="cd08187">
    <property type="entry name" value="BDH"/>
    <property type="match status" value="1"/>
</dbReference>
<evidence type="ECO:0000259" key="3">
    <source>
        <dbReference type="Pfam" id="PF25137"/>
    </source>
</evidence>
<dbReference type="EC" id="1.1.1.-" evidence="4"/>
<dbReference type="Gene3D" id="3.40.50.1970">
    <property type="match status" value="1"/>
</dbReference>
<dbReference type="RefSeq" id="WP_003455707.1">
    <property type="nucleotide sequence ID" value="NC_008261.1"/>
</dbReference>
<name>A0A0H2YQF2_CLOP1</name>
<dbReference type="eggNOG" id="COG1979">
    <property type="taxonomic scope" value="Bacteria"/>
</dbReference>
<sequence length="390" mass="43368">MNNFIFYNPTKINFGRGVESSVGEEIKSLGASKVLFHYGGGSIRKNGLYDRILDSLNKAGLHVIELGGVKPNPRLSLVKKGIELCKNSKVDFILAVGGGSVIDSAKAIALGVPYDGDVWDFFTKNIKIEKALPLGTVLTIPAAGSESSSGTVITNEDGWYKRSTGSPLLYPKFSMLNPELCVTLPEYQIAAGSADILAHLMERYFTNTKNVELIDRLIEGTMKTVINNVPKVLKNKEDYDSFAEVMWAGTIAHNNLLSTGRETDWASHNIEHELSGIYDVTHGAGLAVIFPAWMKFVYKHDLDRFNQFATRVFDVQVEDKTKEEVALEGIKKLEEFFKSINLPVTLKELEIGEDRLEEMAKKCTDNDEHTVGHFVELNTEDILEIYKLAL</sequence>
<dbReference type="FunFam" id="3.40.50.1970:FF:000003">
    <property type="entry name" value="Alcohol dehydrogenase, iron-containing"/>
    <property type="match status" value="1"/>
</dbReference>
<feature type="domain" description="Fe-containing alcohol dehydrogenase-like C-terminal" evidence="3">
    <location>
        <begin position="190"/>
        <end position="389"/>
    </location>
</feature>
<dbReference type="Pfam" id="PF00465">
    <property type="entry name" value="Fe-ADH"/>
    <property type="match status" value="1"/>
</dbReference>
<proteinExistence type="predicted"/>
<dbReference type="GO" id="GO:0005829">
    <property type="term" value="C:cytosol"/>
    <property type="evidence" value="ECO:0007669"/>
    <property type="project" value="TreeGrafter"/>
</dbReference>
<dbReference type="InterPro" id="IPR056798">
    <property type="entry name" value="ADH_Fe_C"/>
</dbReference>
<dbReference type="AlphaFoldDB" id="A0A0H2YQF2"/>
<organism evidence="4 5">
    <name type="scientific">Clostridium perfringens (strain ATCC 13124 / DSM 756 / JCM 1290 / NCIMB 6125 / NCTC 8237 / Type A)</name>
    <dbReference type="NCBI Taxonomy" id="195103"/>
    <lineage>
        <taxon>Bacteria</taxon>
        <taxon>Bacillati</taxon>
        <taxon>Bacillota</taxon>
        <taxon>Clostridia</taxon>
        <taxon>Eubacteriales</taxon>
        <taxon>Clostridiaceae</taxon>
        <taxon>Clostridium</taxon>
    </lineage>
</organism>
<gene>
    <name evidence="4" type="ordered locus">CPF_0850</name>
</gene>
<dbReference type="EMBL" id="CP000246">
    <property type="protein sequence ID" value="ABG83124.1"/>
    <property type="molecule type" value="Genomic_DNA"/>
</dbReference>
<dbReference type="HOGENOM" id="CLU_007207_0_4_9"/>
<dbReference type="Pfam" id="PF25137">
    <property type="entry name" value="ADH_Fe_C"/>
    <property type="match status" value="1"/>
</dbReference>
<dbReference type="InterPro" id="IPR044731">
    <property type="entry name" value="BDH-like"/>
</dbReference>
<evidence type="ECO:0000256" key="1">
    <source>
        <dbReference type="ARBA" id="ARBA00023002"/>
    </source>
</evidence>
<evidence type="ECO:0000259" key="2">
    <source>
        <dbReference type="Pfam" id="PF00465"/>
    </source>
</evidence>
<dbReference type="GO" id="GO:1990002">
    <property type="term" value="F:methylglyoxal reductase (NADPH) (acetol producing) activity"/>
    <property type="evidence" value="ECO:0007669"/>
    <property type="project" value="TreeGrafter"/>
</dbReference>
<dbReference type="GO" id="GO:1990362">
    <property type="term" value="F:butanol dehydrogenase (NAD+) activity"/>
    <property type="evidence" value="ECO:0007669"/>
    <property type="project" value="InterPro"/>
</dbReference>
<dbReference type="PANTHER" id="PTHR43633:SF1">
    <property type="entry name" value="ALCOHOL DEHYDROGENASE YQHD"/>
    <property type="match status" value="1"/>
</dbReference>
<dbReference type="GO" id="GO:0046872">
    <property type="term" value="F:metal ion binding"/>
    <property type="evidence" value="ECO:0007669"/>
    <property type="project" value="InterPro"/>
</dbReference>
<keyword evidence="5" id="KW-1185">Reference proteome</keyword>
<accession>A0A0H2YQF2</accession>
<reference evidence="4 5" key="1">
    <citation type="journal article" date="2006" name="Genome Res.">
        <title>Skewed genomic variability in strains of the toxigenic bacterial pathogen, Clostridium perfringens.</title>
        <authorList>
            <person name="Myers G.S."/>
            <person name="Rasko D.A."/>
            <person name="Cheung J.K."/>
            <person name="Ravel J."/>
            <person name="Seshadri R."/>
            <person name="Deboy R.T."/>
            <person name="Ren Q."/>
            <person name="Varga J."/>
            <person name="Awad M.M."/>
            <person name="Brinkac L.M."/>
            <person name="Daugherty S.C."/>
            <person name="Haft D.H."/>
            <person name="Dodson R.J."/>
            <person name="Madupu R."/>
            <person name="Nelson W.C."/>
            <person name="Rosovitz M.J."/>
            <person name="Sullivan S.A."/>
            <person name="Khouri H."/>
            <person name="Dimitrov G.I."/>
            <person name="Watkins K.L."/>
            <person name="Mulligan S."/>
            <person name="Benton J."/>
            <person name="Radune D."/>
            <person name="Fisher D.J."/>
            <person name="Atkins H.S."/>
            <person name="Hiscox T."/>
            <person name="Jost B.H."/>
            <person name="Billington S.J."/>
            <person name="Songer J.G."/>
            <person name="McClane B.A."/>
            <person name="Titball R.W."/>
            <person name="Rood J.I."/>
            <person name="Melville S.B."/>
            <person name="Paulsen I.T."/>
        </authorList>
    </citation>
    <scope>NUCLEOTIDE SEQUENCE [LARGE SCALE GENOMIC DNA]</scope>
    <source>
        <strain evidence="5">ATCC 13124 / DSM 756 / JCM 1290 / NCIMB 6125 / NCTC 8237 / S 107 / Type A</strain>
    </source>
</reference>
<evidence type="ECO:0000313" key="5">
    <source>
        <dbReference type="Proteomes" id="UP000001823"/>
    </source>
</evidence>
<keyword evidence="1 4" id="KW-0560">Oxidoreductase</keyword>
<dbReference type="Proteomes" id="UP000001823">
    <property type="component" value="Chromosome"/>
</dbReference>
<dbReference type="InterPro" id="IPR001670">
    <property type="entry name" value="ADH_Fe/GldA"/>
</dbReference>
<dbReference type="PANTHER" id="PTHR43633">
    <property type="entry name" value="ALCOHOL DEHYDROGENASE YQHD"/>
    <property type="match status" value="1"/>
</dbReference>
<evidence type="ECO:0000313" key="4">
    <source>
        <dbReference type="EMBL" id="ABG83124.1"/>
    </source>
</evidence>
<dbReference type="STRING" id="195103.CPF_0850"/>
<dbReference type="SUPFAM" id="SSF56796">
    <property type="entry name" value="Dehydroquinate synthase-like"/>
    <property type="match status" value="1"/>
</dbReference>
<dbReference type="PaxDb" id="195103-CPF_0850"/>